<gene>
    <name evidence="2" type="ORF">SEMRO_461_G147670.1</name>
</gene>
<proteinExistence type="predicted"/>
<name>A0A9N8HG14_9STRA</name>
<evidence type="ECO:0000313" key="2">
    <source>
        <dbReference type="EMBL" id="CAB9510955.1"/>
    </source>
</evidence>
<feature type="region of interest" description="Disordered" evidence="1">
    <location>
        <begin position="121"/>
        <end position="163"/>
    </location>
</feature>
<organism evidence="2 3">
    <name type="scientific">Seminavis robusta</name>
    <dbReference type="NCBI Taxonomy" id="568900"/>
    <lineage>
        <taxon>Eukaryota</taxon>
        <taxon>Sar</taxon>
        <taxon>Stramenopiles</taxon>
        <taxon>Ochrophyta</taxon>
        <taxon>Bacillariophyta</taxon>
        <taxon>Bacillariophyceae</taxon>
        <taxon>Bacillariophycidae</taxon>
        <taxon>Naviculales</taxon>
        <taxon>Naviculaceae</taxon>
        <taxon>Seminavis</taxon>
    </lineage>
</organism>
<dbReference type="EMBL" id="CAICTM010000460">
    <property type="protein sequence ID" value="CAB9510955.1"/>
    <property type="molecule type" value="Genomic_DNA"/>
</dbReference>
<feature type="compositionally biased region" description="Basic residues" evidence="1">
    <location>
        <begin position="131"/>
        <end position="163"/>
    </location>
</feature>
<reference evidence="2" key="1">
    <citation type="submission" date="2020-06" db="EMBL/GenBank/DDBJ databases">
        <authorList>
            <consortium name="Plant Systems Biology data submission"/>
        </authorList>
    </citation>
    <scope>NUCLEOTIDE SEQUENCE</scope>
    <source>
        <strain evidence="2">D6</strain>
    </source>
</reference>
<protein>
    <submittedName>
        <fullName evidence="2">Uncharacterized protein</fullName>
    </submittedName>
</protein>
<accession>A0A9N8HG14</accession>
<comment type="caution">
    <text evidence="2">The sequence shown here is derived from an EMBL/GenBank/DDBJ whole genome shotgun (WGS) entry which is preliminary data.</text>
</comment>
<keyword evidence="3" id="KW-1185">Reference proteome</keyword>
<dbReference type="Proteomes" id="UP001153069">
    <property type="component" value="Unassembled WGS sequence"/>
</dbReference>
<sequence length="163" mass="18164">MLSTTIARSFVRSAQRPCVVRALTTSWTGTFTGNSDPFHNGSVLGTQPSNFNHDRSSHQGVRVELPVILQQGHPGTPVFVGFAPMQLPKEDPTMFWGPLEDDTATGPQSTEMIVGDEIQGESLQMMNRNARSSKRHKANHGKRPCNRNARRSKKIKLGRRRRS</sequence>
<dbReference type="AlphaFoldDB" id="A0A9N8HG14"/>
<evidence type="ECO:0000256" key="1">
    <source>
        <dbReference type="SAM" id="MobiDB-lite"/>
    </source>
</evidence>
<evidence type="ECO:0000313" key="3">
    <source>
        <dbReference type="Proteomes" id="UP001153069"/>
    </source>
</evidence>
<feature type="compositionally biased region" description="Polar residues" evidence="1">
    <location>
        <begin position="121"/>
        <end position="130"/>
    </location>
</feature>